<proteinExistence type="predicted"/>
<dbReference type="AlphaFoldDB" id="A0A1W6CVQ9"/>
<reference evidence="2 3" key="1">
    <citation type="submission" date="2017-03" db="EMBL/GenBank/DDBJ databases">
        <title>Genome sequence of Paracoccus contaminans isolated from a water microcosm.</title>
        <authorList>
            <person name="Aurass P."/>
            <person name="Karste S."/>
            <person name="Trost E."/>
            <person name="Glaeser S.P."/>
            <person name="Kaempfer P."/>
            <person name="Flieger A."/>
        </authorList>
    </citation>
    <scope>NUCLEOTIDE SEQUENCE [LARGE SCALE GENOMIC DNA]</scope>
    <source>
        <strain evidence="3">RKI 16-01929T\LMG 29738T\CCM 8701T\CIP 111112T</strain>
    </source>
</reference>
<keyword evidence="3" id="KW-1185">Reference proteome</keyword>
<dbReference type="CDD" id="cd00761">
    <property type="entry name" value="Glyco_tranf_GTA_type"/>
    <property type="match status" value="1"/>
</dbReference>
<gene>
    <name evidence="2" type="ORF">B0A89_04335</name>
</gene>
<sequence length="292" mass="32474">MTARLVFVIPVRHHRSVADWTVVQRNLAATLQSVSAQTAPNWECIVVANTGAPLPTMPAGCTVRHVDLPLPQMPDRMHDLEAYYDAVRHDKGLRLYHGVRDISPDHHVMVVDFDDFVSCRLAQIVAARPDAPGWSVERGYVWSGGNLLFLHRDFHRLCGTSHIVRRDLYGSLERGGRPDMGAIKRWLGSHIFIHDDLARAGTPLMPLPFPGAVYRIGNPGSTSGTGGLLSAMIPPRSILTQPHRALSRLRHFRRVTDAIRREFSLPAAPSDSRAVAAMRQTGTKARKDRSRT</sequence>
<feature type="region of interest" description="Disordered" evidence="1">
    <location>
        <begin position="270"/>
        <end position="292"/>
    </location>
</feature>
<evidence type="ECO:0000313" key="2">
    <source>
        <dbReference type="EMBL" id="ARJ68973.1"/>
    </source>
</evidence>
<dbReference type="EMBL" id="CP020612">
    <property type="protein sequence ID" value="ARJ68973.1"/>
    <property type="molecule type" value="Genomic_DNA"/>
</dbReference>
<evidence type="ECO:0008006" key="4">
    <source>
        <dbReference type="Google" id="ProtNLM"/>
    </source>
</evidence>
<dbReference type="STRING" id="1945662.B0A89_04335"/>
<dbReference type="OrthoDB" id="4614415at2"/>
<evidence type="ECO:0000256" key="1">
    <source>
        <dbReference type="SAM" id="MobiDB-lite"/>
    </source>
</evidence>
<name>A0A1W6CVQ9_9RHOB</name>
<evidence type="ECO:0000313" key="3">
    <source>
        <dbReference type="Proteomes" id="UP000193017"/>
    </source>
</evidence>
<dbReference type="KEGG" id="pcon:B0A89_04335"/>
<dbReference type="Proteomes" id="UP000193017">
    <property type="component" value="Chromosome"/>
</dbReference>
<dbReference type="RefSeq" id="WP_085377083.1">
    <property type="nucleotide sequence ID" value="NZ_CP020612.1"/>
</dbReference>
<protein>
    <recommendedName>
        <fullName evidence="4">Galactosyl transferase</fullName>
    </recommendedName>
</protein>
<organism evidence="2 3">
    <name type="scientific">Paracoccus contaminans</name>
    <dbReference type="NCBI Taxonomy" id="1945662"/>
    <lineage>
        <taxon>Bacteria</taxon>
        <taxon>Pseudomonadati</taxon>
        <taxon>Pseudomonadota</taxon>
        <taxon>Alphaproteobacteria</taxon>
        <taxon>Rhodobacterales</taxon>
        <taxon>Paracoccaceae</taxon>
        <taxon>Paracoccus</taxon>
    </lineage>
</organism>
<dbReference type="InterPro" id="IPR029044">
    <property type="entry name" value="Nucleotide-diphossugar_trans"/>
</dbReference>
<dbReference type="SUPFAM" id="SSF53448">
    <property type="entry name" value="Nucleotide-diphospho-sugar transferases"/>
    <property type="match status" value="1"/>
</dbReference>
<accession>A0A1W6CVQ9</accession>